<keyword evidence="1" id="KW-0732">Signal</keyword>
<accession>A0ABP8Z2M3</accession>
<evidence type="ECO:0000313" key="2">
    <source>
        <dbReference type="EMBL" id="GAA4744840.1"/>
    </source>
</evidence>
<proteinExistence type="predicted"/>
<dbReference type="NCBIfam" id="TIGR04088">
    <property type="entry name" value="cognate_SipW"/>
    <property type="match status" value="1"/>
</dbReference>
<name>A0ABP8Z2M3_9ACTN</name>
<feature type="signal peptide" evidence="1">
    <location>
        <begin position="1"/>
        <end position="26"/>
    </location>
</feature>
<organism evidence="2 3">
    <name type="scientific">Gordonia alkaliphila</name>
    <dbReference type="NCBI Taxonomy" id="1053547"/>
    <lineage>
        <taxon>Bacteria</taxon>
        <taxon>Bacillati</taxon>
        <taxon>Actinomycetota</taxon>
        <taxon>Actinomycetes</taxon>
        <taxon>Mycobacteriales</taxon>
        <taxon>Gordoniaceae</taxon>
        <taxon>Gordonia</taxon>
    </lineage>
</organism>
<dbReference type="InterPro" id="IPR023833">
    <property type="entry name" value="Signal_pept_SipW-depend-type"/>
</dbReference>
<dbReference type="RefSeq" id="WP_345312810.1">
    <property type="nucleotide sequence ID" value="NZ_BAABIE010000004.1"/>
</dbReference>
<dbReference type="NCBIfam" id="TIGR04089">
    <property type="entry name" value="exp_by_SipW_III"/>
    <property type="match status" value="1"/>
</dbReference>
<comment type="caution">
    <text evidence="2">The sequence shown here is derived from an EMBL/GenBank/DDBJ whole genome shotgun (WGS) entry which is preliminary data.</text>
</comment>
<evidence type="ECO:0000313" key="3">
    <source>
        <dbReference type="Proteomes" id="UP001500822"/>
    </source>
</evidence>
<dbReference type="EMBL" id="BAABIE010000004">
    <property type="protein sequence ID" value="GAA4744840.1"/>
    <property type="molecule type" value="Genomic_DNA"/>
</dbReference>
<keyword evidence="3" id="KW-1185">Reference proteome</keyword>
<dbReference type="InterPro" id="IPR024006">
    <property type="entry name" value="Alt_signal_exp_actinobact"/>
</dbReference>
<evidence type="ECO:0008006" key="4">
    <source>
        <dbReference type="Google" id="ProtNLM"/>
    </source>
</evidence>
<sequence>MNKVTKGALAAAAGAAILVGGAGTMAAWSDSSSLGSGTVTAGTLNIDQVPDSGKWHWGTPGGTEFNPATDRLVPGDTVVYVADYNITAVGTNLVATLTPTLGNLESGELAQHLHVTAVGDGGGEIRPTGSVQTKTIGTAITFTDVQGETGQGASASLAGGTVTLTQNSVTTP</sequence>
<reference evidence="3" key="1">
    <citation type="journal article" date="2019" name="Int. J. Syst. Evol. Microbiol.">
        <title>The Global Catalogue of Microorganisms (GCM) 10K type strain sequencing project: providing services to taxonomists for standard genome sequencing and annotation.</title>
        <authorList>
            <consortium name="The Broad Institute Genomics Platform"/>
            <consortium name="The Broad Institute Genome Sequencing Center for Infectious Disease"/>
            <person name="Wu L."/>
            <person name="Ma J."/>
        </authorList>
    </citation>
    <scope>NUCLEOTIDE SEQUENCE [LARGE SCALE GENOMIC DNA]</scope>
    <source>
        <strain evidence="3">JCM 18077</strain>
    </source>
</reference>
<gene>
    <name evidence="2" type="ORF">GCM10023217_12310</name>
</gene>
<feature type="chain" id="PRO_5046575557" description="Alternate-type signal peptide domain-containing protein" evidence="1">
    <location>
        <begin position="27"/>
        <end position="172"/>
    </location>
</feature>
<protein>
    <recommendedName>
        <fullName evidence="4">Alternate-type signal peptide domain-containing protein</fullName>
    </recommendedName>
</protein>
<evidence type="ECO:0000256" key="1">
    <source>
        <dbReference type="SAM" id="SignalP"/>
    </source>
</evidence>
<dbReference type="Proteomes" id="UP001500822">
    <property type="component" value="Unassembled WGS sequence"/>
</dbReference>